<dbReference type="PANTHER" id="PTHR34857">
    <property type="entry name" value="SLL0384 PROTEIN"/>
    <property type="match status" value="1"/>
</dbReference>
<reference evidence="7 8" key="1">
    <citation type="submission" date="2020-07" db="EMBL/GenBank/DDBJ databases">
        <title>Halosimplex litoreum sp. nov. and Halosimplex rubrum sp. nov., isolated from different salt environments.</title>
        <authorList>
            <person name="Cui H."/>
        </authorList>
    </citation>
    <scope>NUCLEOTIDE SEQUENCE [LARGE SCALE GENOMIC DNA]</scope>
    <source>
        <strain evidence="7 8">R2</strain>
    </source>
</reference>
<evidence type="ECO:0000256" key="3">
    <source>
        <dbReference type="ARBA" id="ARBA00022692"/>
    </source>
</evidence>
<evidence type="ECO:0000256" key="2">
    <source>
        <dbReference type="ARBA" id="ARBA00022475"/>
    </source>
</evidence>
<dbReference type="GeneID" id="56083910"/>
<evidence type="ECO:0000256" key="6">
    <source>
        <dbReference type="SAM" id="Phobius"/>
    </source>
</evidence>
<keyword evidence="4 6" id="KW-1133">Transmembrane helix</keyword>
<dbReference type="PANTHER" id="PTHR34857:SF2">
    <property type="entry name" value="SLL0384 PROTEIN"/>
    <property type="match status" value="1"/>
</dbReference>
<evidence type="ECO:0000313" key="7">
    <source>
        <dbReference type="EMBL" id="QLH82838.1"/>
    </source>
</evidence>
<comment type="subcellular location">
    <subcellularLocation>
        <location evidence="1">Membrane</location>
        <topology evidence="1">Multi-pass membrane protein</topology>
    </subcellularLocation>
</comment>
<evidence type="ECO:0000256" key="5">
    <source>
        <dbReference type="ARBA" id="ARBA00023136"/>
    </source>
</evidence>
<dbReference type="Pfam" id="PF02361">
    <property type="entry name" value="CbiQ"/>
    <property type="match status" value="1"/>
</dbReference>
<dbReference type="OrthoDB" id="204634at2157"/>
<proteinExistence type="predicted"/>
<evidence type="ECO:0000256" key="4">
    <source>
        <dbReference type="ARBA" id="ARBA00022989"/>
    </source>
</evidence>
<dbReference type="InterPro" id="IPR051611">
    <property type="entry name" value="ECF_transporter_component"/>
</dbReference>
<protein>
    <submittedName>
        <fullName evidence="7">Energy-coupling factor transporter transmembrane protein EcfT</fullName>
    </submittedName>
</protein>
<feature type="transmembrane region" description="Helical" evidence="6">
    <location>
        <begin position="63"/>
        <end position="83"/>
    </location>
</feature>
<dbReference type="RefSeq" id="WP_179917906.1">
    <property type="nucleotide sequence ID" value="NZ_CP058909.1"/>
</dbReference>
<dbReference type="EMBL" id="CP058909">
    <property type="protein sequence ID" value="QLH82838.1"/>
    <property type="molecule type" value="Genomic_DNA"/>
</dbReference>
<feature type="transmembrane region" description="Helical" evidence="6">
    <location>
        <begin position="20"/>
        <end position="51"/>
    </location>
</feature>
<dbReference type="AlphaFoldDB" id="A0A7D5PD07"/>
<evidence type="ECO:0000313" key="8">
    <source>
        <dbReference type="Proteomes" id="UP000509346"/>
    </source>
</evidence>
<evidence type="ECO:0000256" key="1">
    <source>
        <dbReference type="ARBA" id="ARBA00004141"/>
    </source>
</evidence>
<keyword evidence="2" id="KW-1003">Cell membrane</keyword>
<dbReference type="Proteomes" id="UP000509346">
    <property type="component" value="Chromosome"/>
</dbReference>
<feature type="transmembrane region" description="Helical" evidence="6">
    <location>
        <begin position="133"/>
        <end position="152"/>
    </location>
</feature>
<keyword evidence="5 6" id="KW-0472">Membrane</keyword>
<gene>
    <name evidence="7" type="ORF">HZS54_14935</name>
</gene>
<organism evidence="7 8">
    <name type="scientific">Halosimplex pelagicum</name>
    <dbReference type="NCBI Taxonomy" id="869886"/>
    <lineage>
        <taxon>Archaea</taxon>
        <taxon>Methanobacteriati</taxon>
        <taxon>Methanobacteriota</taxon>
        <taxon>Stenosarchaea group</taxon>
        <taxon>Halobacteria</taxon>
        <taxon>Halobacteriales</taxon>
        <taxon>Haloarculaceae</taxon>
        <taxon>Halosimplex</taxon>
    </lineage>
</organism>
<accession>A0A7D5PD07</accession>
<keyword evidence="8" id="KW-1185">Reference proteome</keyword>
<keyword evidence="3 6" id="KW-0812">Transmembrane</keyword>
<sequence length="245" mass="26624">MLTYEPGDSLAHGLDPRGKLAVQFGLAVAVFGDPTVRGFAVGGAVALGALAAGRLSPLRVVRAYWPVFLFLSVGPVVGGAALGEPWFRVGPAVESLRSVARVVPVVFVSAVYVRTTPVRETRAAIQLTVPGKIGRLFGVGVGLVFRFFPVVLRDLRATRRAVRARAGERRPLRDRVERILTRSLQRSFLRADRLTLALRARCFAWNPTLPPLAFRRRDYLATALGVALAAWPLVARLPGRFIPVA</sequence>
<dbReference type="InterPro" id="IPR003339">
    <property type="entry name" value="ABC/ECF_trnsptr_transmembrane"/>
</dbReference>
<dbReference type="KEGG" id="hpel:HZS54_14935"/>
<dbReference type="GO" id="GO:0005886">
    <property type="term" value="C:plasma membrane"/>
    <property type="evidence" value="ECO:0007669"/>
    <property type="project" value="UniProtKB-ARBA"/>
</dbReference>
<name>A0A7D5PD07_9EURY</name>